<name>A0A9E8G3R5_9HEMI</name>
<protein>
    <recommendedName>
        <fullName evidence="4">NADH-ubiquinone oxidoreductase chain 6</fullName>
        <ecNumber evidence="3">7.1.1.2</ecNumber>
    </recommendedName>
    <alternativeName>
        <fullName evidence="14">NADH dehydrogenase subunit 6</fullName>
    </alternativeName>
</protein>
<evidence type="ECO:0000256" key="14">
    <source>
        <dbReference type="ARBA" id="ARBA00031019"/>
    </source>
</evidence>
<dbReference type="AlphaFoldDB" id="A0A9E8G3R5"/>
<comment type="similarity">
    <text evidence="2">Belongs to the complex I subunit 6 family.</text>
</comment>
<evidence type="ECO:0000256" key="4">
    <source>
        <dbReference type="ARBA" id="ARBA00021095"/>
    </source>
</evidence>
<reference evidence="17" key="1">
    <citation type="submission" date="2022-04" db="EMBL/GenBank/DDBJ databases">
        <title>Genome comparison reveals inversions and alternative evolutionary history of nutritional endosymbionts in planthoppers (Hemiptera: Fulgoroidea).</title>
        <authorList>
            <person name="Deng J."/>
            <person name="Franco D.C."/>
            <person name="Michalik A."/>
            <person name="Lukasik P."/>
            <person name="Bennett G.M."/>
        </authorList>
    </citation>
    <scope>NUCLEOTIDE SEQUENCE</scope>
    <source>
        <strain evidence="17">PYRCLA</strain>
    </source>
</reference>
<gene>
    <name evidence="17" type="primary">nad6</name>
</gene>
<feature type="transmembrane region" description="Helical" evidence="16">
    <location>
        <begin position="46"/>
        <end position="69"/>
    </location>
</feature>
<feature type="transmembrane region" description="Helical" evidence="16">
    <location>
        <begin position="21"/>
        <end position="40"/>
    </location>
</feature>
<evidence type="ECO:0000256" key="1">
    <source>
        <dbReference type="ARBA" id="ARBA00004225"/>
    </source>
</evidence>
<feature type="transmembrane region" description="Helical" evidence="16">
    <location>
        <begin position="133"/>
        <end position="153"/>
    </location>
</feature>
<evidence type="ECO:0000256" key="3">
    <source>
        <dbReference type="ARBA" id="ARBA00012944"/>
    </source>
</evidence>
<evidence type="ECO:0000256" key="13">
    <source>
        <dbReference type="ARBA" id="ARBA00023136"/>
    </source>
</evidence>
<dbReference type="EC" id="7.1.1.2" evidence="3"/>
<geneLocation type="mitochondrion" evidence="17"/>
<dbReference type="PANTHER" id="PTHR11435">
    <property type="entry name" value="NADH UBIQUINONE OXIDOREDUCTASE SUBUNIT ND6"/>
    <property type="match status" value="1"/>
</dbReference>
<evidence type="ECO:0000256" key="9">
    <source>
        <dbReference type="ARBA" id="ARBA00022982"/>
    </source>
</evidence>
<keyword evidence="7 16" id="KW-0812">Transmembrane</keyword>
<evidence type="ECO:0000256" key="5">
    <source>
        <dbReference type="ARBA" id="ARBA00022448"/>
    </source>
</evidence>
<comment type="subcellular location">
    <subcellularLocation>
        <location evidence="1">Mitochondrion membrane</location>
        <topology evidence="1">Multi-pass membrane protein</topology>
    </subcellularLocation>
</comment>
<dbReference type="EMBL" id="ON209295">
    <property type="protein sequence ID" value="UZT27048.1"/>
    <property type="molecule type" value="Genomic_DNA"/>
</dbReference>
<dbReference type="GO" id="GO:0031966">
    <property type="term" value="C:mitochondrial membrane"/>
    <property type="evidence" value="ECO:0007669"/>
    <property type="project" value="UniProtKB-SubCell"/>
</dbReference>
<evidence type="ECO:0000313" key="17">
    <source>
        <dbReference type="EMBL" id="UZT27048.1"/>
    </source>
</evidence>
<keyword evidence="11" id="KW-0520">NAD</keyword>
<keyword evidence="5" id="KW-0813">Transport</keyword>
<keyword evidence="12 17" id="KW-0496">Mitochondrion</keyword>
<dbReference type="InterPro" id="IPR050269">
    <property type="entry name" value="ComplexI_Subunit6"/>
</dbReference>
<feature type="transmembrane region" description="Helical" evidence="16">
    <location>
        <begin position="81"/>
        <end position="98"/>
    </location>
</feature>
<evidence type="ECO:0000256" key="16">
    <source>
        <dbReference type="SAM" id="Phobius"/>
    </source>
</evidence>
<proteinExistence type="inferred from homology"/>
<evidence type="ECO:0000256" key="11">
    <source>
        <dbReference type="ARBA" id="ARBA00023027"/>
    </source>
</evidence>
<evidence type="ECO:0000256" key="12">
    <source>
        <dbReference type="ARBA" id="ARBA00023128"/>
    </source>
</evidence>
<evidence type="ECO:0000256" key="7">
    <source>
        <dbReference type="ARBA" id="ARBA00022692"/>
    </source>
</evidence>
<comment type="catalytic activity">
    <reaction evidence="15">
        <text>a ubiquinone + NADH + 5 H(+)(in) = a ubiquinol + NAD(+) + 4 H(+)(out)</text>
        <dbReference type="Rhea" id="RHEA:29091"/>
        <dbReference type="Rhea" id="RHEA-COMP:9565"/>
        <dbReference type="Rhea" id="RHEA-COMP:9566"/>
        <dbReference type="ChEBI" id="CHEBI:15378"/>
        <dbReference type="ChEBI" id="CHEBI:16389"/>
        <dbReference type="ChEBI" id="CHEBI:17976"/>
        <dbReference type="ChEBI" id="CHEBI:57540"/>
        <dbReference type="ChEBI" id="CHEBI:57945"/>
        <dbReference type="EC" id="7.1.1.2"/>
    </reaction>
</comment>
<keyword evidence="13 16" id="KW-0472">Membrane</keyword>
<evidence type="ECO:0000256" key="10">
    <source>
        <dbReference type="ARBA" id="ARBA00022989"/>
    </source>
</evidence>
<keyword evidence="9" id="KW-0249">Electron transport</keyword>
<dbReference type="PANTHER" id="PTHR11435:SF1">
    <property type="entry name" value="NADH-UBIQUINONE OXIDOREDUCTASE CHAIN 6"/>
    <property type="match status" value="1"/>
</dbReference>
<keyword evidence="10 16" id="KW-1133">Transmembrane helix</keyword>
<evidence type="ECO:0000256" key="15">
    <source>
        <dbReference type="ARBA" id="ARBA00049551"/>
    </source>
</evidence>
<evidence type="ECO:0000256" key="6">
    <source>
        <dbReference type="ARBA" id="ARBA00022660"/>
    </source>
</evidence>
<organism evidence="17">
    <name type="scientific">Pyrops clavatus</name>
    <dbReference type="NCBI Taxonomy" id="2873973"/>
    <lineage>
        <taxon>Eukaryota</taxon>
        <taxon>Metazoa</taxon>
        <taxon>Ecdysozoa</taxon>
        <taxon>Arthropoda</taxon>
        <taxon>Hexapoda</taxon>
        <taxon>Insecta</taxon>
        <taxon>Pterygota</taxon>
        <taxon>Neoptera</taxon>
        <taxon>Paraneoptera</taxon>
        <taxon>Hemiptera</taxon>
        <taxon>Auchenorrhyncha</taxon>
        <taxon>Fulgoroidea</taxon>
        <taxon>Fulgoridae</taxon>
        <taxon>Fulgorinae</taxon>
        <taxon>Pyrops</taxon>
    </lineage>
</organism>
<keyword evidence="8" id="KW-1278">Translocase</keyword>
<sequence>MSLKWMILTNTITSMMMKHPLSMGSMLIIQTALMCINQSTTSKSPWYMYILFLTTIGGLMVMFMYMASIASNEKFKLNTKMILLWMMMNVMTIMMMNIDSTMETIYKITEMKLETTEMMEEKSTSKFFMMNKLNITVTMMLILILTMISVTNISSTFEGPLKKS</sequence>
<keyword evidence="6" id="KW-0679">Respiratory chain</keyword>
<accession>A0A9E8G3R5</accession>
<evidence type="ECO:0000256" key="8">
    <source>
        <dbReference type="ARBA" id="ARBA00022967"/>
    </source>
</evidence>
<dbReference type="GO" id="GO:0008137">
    <property type="term" value="F:NADH dehydrogenase (ubiquinone) activity"/>
    <property type="evidence" value="ECO:0007669"/>
    <property type="project" value="UniProtKB-EC"/>
</dbReference>
<evidence type="ECO:0000256" key="2">
    <source>
        <dbReference type="ARBA" id="ARBA00005698"/>
    </source>
</evidence>